<reference evidence="2 3" key="1">
    <citation type="submission" date="2018-07" db="EMBL/GenBank/DDBJ databases">
        <title>Leeuwenhoekiella genomics.</title>
        <authorList>
            <person name="Tahon G."/>
            <person name="Willems A."/>
        </authorList>
    </citation>
    <scope>NUCLEOTIDE SEQUENCE [LARGE SCALE GENOMIC DNA]</scope>
    <source>
        <strain evidence="2 3">R-50232</strain>
    </source>
</reference>
<dbReference type="PROSITE" id="PS51257">
    <property type="entry name" value="PROKAR_LIPOPROTEIN"/>
    <property type="match status" value="1"/>
</dbReference>
<proteinExistence type="predicted"/>
<accession>A0A4Q0NU98</accession>
<dbReference type="AlphaFoldDB" id="A0A4Q0NU98"/>
<comment type="caution">
    <text evidence="2">The sequence shown here is derived from an EMBL/GenBank/DDBJ whole genome shotgun (WGS) entry which is preliminary data.</text>
</comment>
<gene>
    <name evidence="2" type="ORF">DSM04_104439</name>
</gene>
<dbReference type="SUPFAM" id="SSF54427">
    <property type="entry name" value="NTF2-like"/>
    <property type="match status" value="1"/>
</dbReference>
<evidence type="ECO:0000313" key="3">
    <source>
        <dbReference type="Proteomes" id="UP000289821"/>
    </source>
</evidence>
<name>A0A4Q0NU98_9FLAO</name>
<dbReference type="InterPro" id="IPR032710">
    <property type="entry name" value="NTF2-like_dom_sf"/>
</dbReference>
<keyword evidence="1" id="KW-0732">Signal</keyword>
<feature type="chain" id="PRO_5020237617" description="SnoaL-like protein" evidence="1">
    <location>
        <begin position="20"/>
        <end position="160"/>
    </location>
</feature>
<keyword evidence="3" id="KW-1185">Reference proteome</keyword>
<sequence>MRSALVGSVLFLLFISCQSKETNQTYATSSQVDFKQVENLVQQVFDSIWSAKKATAISKYQTEDFLLLEHGAVWTNDSINDWCKRAAIRDQGIKRVNTFDFFEQKKEGARVWMAYHNYATFTKDDQVLGKGQWLESIVAVKKDSVWQLELMHSTRVPTTE</sequence>
<protein>
    <recommendedName>
        <fullName evidence="4">SnoaL-like protein</fullName>
    </recommendedName>
</protein>
<evidence type="ECO:0000256" key="1">
    <source>
        <dbReference type="SAM" id="SignalP"/>
    </source>
</evidence>
<dbReference type="RefSeq" id="WP_236638864.1">
    <property type="nucleotide sequence ID" value="NZ_QOVI01000004.1"/>
</dbReference>
<feature type="signal peptide" evidence="1">
    <location>
        <begin position="1"/>
        <end position="19"/>
    </location>
</feature>
<dbReference type="EMBL" id="QOVI01000004">
    <property type="protein sequence ID" value="RXG14330.1"/>
    <property type="molecule type" value="Genomic_DNA"/>
</dbReference>
<evidence type="ECO:0000313" key="2">
    <source>
        <dbReference type="EMBL" id="RXG14330.1"/>
    </source>
</evidence>
<dbReference type="Proteomes" id="UP000289821">
    <property type="component" value="Unassembled WGS sequence"/>
</dbReference>
<evidence type="ECO:0008006" key="4">
    <source>
        <dbReference type="Google" id="ProtNLM"/>
    </source>
</evidence>
<organism evidence="2 3">
    <name type="scientific">Leeuwenhoekiella aestuarii</name>
    <dbReference type="NCBI Taxonomy" id="2249426"/>
    <lineage>
        <taxon>Bacteria</taxon>
        <taxon>Pseudomonadati</taxon>
        <taxon>Bacteroidota</taxon>
        <taxon>Flavobacteriia</taxon>
        <taxon>Flavobacteriales</taxon>
        <taxon>Flavobacteriaceae</taxon>
        <taxon>Leeuwenhoekiella</taxon>
    </lineage>
</organism>